<evidence type="ECO:0000256" key="1">
    <source>
        <dbReference type="SAM" id="Phobius"/>
    </source>
</evidence>
<dbReference type="WBParaSite" id="DME_0000703201-mRNA-1">
    <property type="protein sequence ID" value="DME_0000703201-mRNA-1"/>
    <property type="gene ID" value="DME_0000703201"/>
</dbReference>
<keyword evidence="1" id="KW-0472">Membrane</keyword>
<evidence type="ECO:0000313" key="2">
    <source>
        <dbReference type="EMBL" id="VDN51611.1"/>
    </source>
</evidence>
<evidence type="ECO:0000313" key="5">
    <source>
        <dbReference type="WBParaSite" id="DME_0000703201-mRNA-1"/>
    </source>
</evidence>
<dbReference type="Proteomes" id="UP000274756">
    <property type="component" value="Unassembled WGS sequence"/>
</dbReference>
<gene>
    <name evidence="2" type="ORF">DME_LOCUS1584</name>
</gene>
<dbReference type="Proteomes" id="UP000038040">
    <property type="component" value="Unplaced"/>
</dbReference>
<organism evidence="3 5">
    <name type="scientific">Dracunculus medinensis</name>
    <name type="common">Guinea worm</name>
    <dbReference type="NCBI Taxonomy" id="318479"/>
    <lineage>
        <taxon>Eukaryota</taxon>
        <taxon>Metazoa</taxon>
        <taxon>Ecdysozoa</taxon>
        <taxon>Nematoda</taxon>
        <taxon>Chromadorea</taxon>
        <taxon>Rhabditida</taxon>
        <taxon>Spirurina</taxon>
        <taxon>Dracunculoidea</taxon>
        <taxon>Dracunculidae</taxon>
        <taxon>Dracunculus</taxon>
    </lineage>
</organism>
<evidence type="ECO:0000313" key="4">
    <source>
        <dbReference type="Proteomes" id="UP000274756"/>
    </source>
</evidence>
<protein>
    <submittedName>
        <fullName evidence="5">Transmembrane protein</fullName>
    </submittedName>
</protein>
<sequence>MINGSSDKFFLSVIRVFIVVVALLGIYSILSTLVLISVASITLRFFIVGIALLLLGVAILAWWLISTDLIESRQTLSNVYLQSLRRTDSVSYLFMLKVTDINAACLQLRTCYQLDPLPQLTLDSPWVRRLSPTNHCDSPPPIYSTSQSELYFPSFSPPPDYEFHENQQTVLRNQLLQIIDCSKAEPIFSLWNQRATSF</sequence>
<keyword evidence="1" id="KW-0812">Transmembrane</keyword>
<proteinExistence type="predicted"/>
<reference evidence="5" key="1">
    <citation type="submission" date="2017-02" db="UniProtKB">
        <authorList>
            <consortium name="WormBaseParasite"/>
        </authorList>
    </citation>
    <scope>IDENTIFICATION</scope>
</reference>
<reference evidence="2 4" key="2">
    <citation type="submission" date="2018-11" db="EMBL/GenBank/DDBJ databases">
        <authorList>
            <consortium name="Pathogen Informatics"/>
        </authorList>
    </citation>
    <scope>NUCLEOTIDE SEQUENCE [LARGE SCALE GENOMIC DNA]</scope>
</reference>
<feature type="transmembrane region" description="Helical" evidence="1">
    <location>
        <begin position="45"/>
        <end position="65"/>
    </location>
</feature>
<keyword evidence="1" id="KW-1133">Transmembrane helix</keyword>
<dbReference type="AlphaFoldDB" id="A0A0N4UHJ8"/>
<feature type="transmembrane region" description="Helical" evidence="1">
    <location>
        <begin position="12"/>
        <end position="39"/>
    </location>
</feature>
<name>A0A0N4UHJ8_DRAME</name>
<keyword evidence="4" id="KW-1185">Reference proteome</keyword>
<evidence type="ECO:0000313" key="3">
    <source>
        <dbReference type="Proteomes" id="UP000038040"/>
    </source>
</evidence>
<accession>A0A0N4UHJ8</accession>
<dbReference type="EMBL" id="UYYG01000025">
    <property type="protein sequence ID" value="VDN51611.1"/>
    <property type="molecule type" value="Genomic_DNA"/>
</dbReference>